<dbReference type="PIRSF" id="PIRSF006066">
    <property type="entry name" value="HI0050"/>
    <property type="match status" value="1"/>
</dbReference>
<evidence type="ECO:0000259" key="8">
    <source>
        <dbReference type="Pfam" id="PF06808"/>
    </source>
</evidence>
<feature type="transmembrane region" description="Helical" evidence="7">
    <location>
        <begin position="12"/>
        <end position="36"/>
    </location>
</feature>
<feature type="domain" description="TRAP C4-dicarboxylate transport system permease DctM subunit" evidence="8">
    <location>
        <begin position="7"/>
        <end position="417"/>
    </location>
</feature>
<feature type="transmembrane region" description="Helical" evidence="7">
    <location>
        <begin position="42"/>
        <end position="64"/>
    </location>
</feature>
<dbReference type="EMBL" id="NPBH01000010">
    <property type="protein sequence ID" value="PAE09109.1"/>
    <property type="molecule type" value="Genomic_DNA"/>
</dbReference>
<feature type="transmembrane region" description="Helical" evidence="7">
    <location>
        <begin position="272"/>
        <end position="294"/>
    </location>
</feature>
<dbReference type="PANTHER" id="PTHR33362:SF3">
    <property type="entry name" value="SIALIC ACID TRAP TRANSPORTER PERMEASE PROTEIN SIAT"/>
    <property type="match status" value="1"/>
</dbReference>
<gene>
    <name evidence="9" type="ORF">CHI12_02105</name>
</gene>
<name>A0A268HGW4_9BACI</name>
<feature type="transmembrane region" description="Helical" evidence="7">
    <location>
        <begin position="138"/>
        <end position="158"/>
    </location>
</feature>
<dbReference type="GO" id="GO:0005886">
    <property type="term" value="C:plasma membrane"/>
    <property type="evidence" value="ECO:0007669"/>
    <property type="project" value="UniProtKB-SubCell"/>
</dbReference>
<keyword evidence="2" id="KW-1003">Cell membrane</keyword>
<comment type="subcellular location">
    <subcellularLocation>
        <location evidence="1">Cell inner membrane</location>
        <topology evidence="1">Multi-pass membrane protein</topology>
    </subcellularLocation>
</comment>
<evidence type="ECO:0000256" key="5">
    <source>
        <dbReference type="ARBA" id="ARBA00022989"/>
    </source>
</evidence>
<feature type="transmembrane region" description="Helical" evidence="7">
    <location>
        <begin position="214"/>
        <end position="235"/>
    </location>
</feature>
<feature type="transmembrane region" description="Helical" evidence="7">
    <location>
        <begin position="170"/>
        <end position="193"/>
    </location>
</feature>
<feature type="transmembrane region" description="Helical" evidence="7">
    <location>
        <begin position="356"/>
        <end position="376"/>
    </location>
</feature>
<dbReference type="AlphaFoldDB" id="A0A268HGW4"/>
<dbReference type="RefSeq" id="WP_095268498.1">
    <property type="nucleotide sequence ID" value="NZ_NPBH01000010.1"/>
</dbReference>
<protein>
    <submittedName>
        <fullName evidence="9">C4-dicarboxylate ABC transporter permease</fullName>
    </submittedName>
</protein>
<keyword evidence="6 7" id="KW-0472">Membrane</keyword>
<evidence type="ECO:0000313" key="9">
    <source>
        <dbReference type="EMBL" id="PAE09109.1"/>
    </source>
</evidence>
<dbReference type="NCBIfam" id="TIGR00786">
    <property type="entry name" value="dctM"/>
    <property type="match status" value="1"/>
</dbReference>
<evidence type="ECO:0000256" key="1">
    <source>
        <dbReference type="ARBA" id="ARBA00004429"/>
    </source>
</evidence>
<evidence type="ECO:0000256" key="2">
    <source>
        <dbReference type="ARBA" id="ARBA00022475"/>
    </source>
</evidence>
<evidence type="ECO:0000256" key="6">
    <source>
        <dbReference type="ARBA" id="ARBA00023136"/>
    </source>
</evidence>
<keyword evidence="3" id="KW-0997">Cell inner membrane</keyword>
<evidence type="ECO:0000256" key="7">
    <source>
        <dbReference type="SAM" id="Phobius"/>
    </source>
</evidence>
<feature type="transmembrane region" description="Helical" evidence="7">
    <location>
        <begin position="113"/>
        <end position="131"/>
    </location>
</feature>
<reference evidence="9 10" key="1">
    <citation type="submission" date="2017-07" db="EMBL/GenBank/DDBJ databases">
        <title>Isolation and whole genome analysis of endospore-forming bacteria from heroin.</title>
        <authorList>
            <person name="Kalinowski J."/>
            <person name="Ahrens B."/>
            <person name="Al-Dilaimi A."/>
            <person name="Winkler A."/>
            <person name="Wibberg D."/>
            <person name="Schleenbecker U."/>
            <person name="Ruckert C."/>
            <person name="Wolfel R."/>
            <person name="Grass G."/>
        </authorList>
    </citation>
    <scope>NUCLEOTIDE SEQUENCE [LARGE SCALE GENOMIC DNA]</scope>
    <source>
        <strain evidence="9 10">7509</strain>
    </source>
</reference>
<feature type="transmembrane region" description="Helical" evidence="7">
    <location>
        <begin position="85"/>
        <end position="107"/>
    </location>
</feature>
<organism evidence="9 10">
    <name type="scientific">Terribacillus saccharophilus</name>
    <dbReference type="NCBI Taxonomy" id="361277"/>
    <lineage>
        <taxon>Bacteria</taxon>
        <taxon>Bacillati</taxon>
        <taxon>Bacillota</taxon>
        <taxon>Bacilli</taxon>
        <taxon>Bacillales</taxon>
        <taxon>Bacillaceae</taxon>
        <taxon>Terribacillus</taxon>
    </lineage>
</organism>
<dbReference type="GO" id="GO:0022857">
    <property type="term" value="F:transmembrane transporter activity"/>
    <property type="evidence" value="ECO:0007669"/>
    <property type="project" value="TreeGrafter"/>
</dbReference>
<evidence type="ECO:0000313" key="10">
    <source>
        <dbReference type="Proteomes" id="UP000216475"/>
    </source>
</evidence>
<proteinExistence type="predicted"/>
<evidence type="ECO:0000256" key="3">
    <source>
        <dbReference type="ARBA" id="ARBA00022519"/>
    </source>
</evidence>
<dbReference type="Proteomes" id="UP000216475">
    <property type="component" value="Unassembled WGS sequence"/>
</dbReference>
<keyword evidence="5 7" id="KW-1133">Transmembrane helix</keyword>
<feature type="transmembrane region" description="Helical" evidence="7">
    <location>
        <begin position="396"/>
        <end position="422"/>
    </location>
</feature>
<dbReference type="PANTHER" id="PTHR33362">
    <property type="entry name" value="SIALIC ACID TRAP TRANSPORTER PERMEASE PROTEIN SIAT-RELATED"/>
    <property type="match status" value="1"/>
</dbReference>
<accession>A0A268HGW4</accession>
<comment type="caution">
    <text evidence="9">The sequence shown here is derived from an EMBL/GenBank/DDBJ whole genome shotgun (WGS) entry which is preliminary data.</text>
</comment>
<dbReference type="InterPro" id="IPR004681">
    <property type="entry name" value="TRAP_DctM"/>
</dbReference>
<evidence type="ECO:0000256" key="4">
    <source>
        <dbReference type="ARBA" id="ARBA00022692"/>
    </source>
</evidence>
<dbReference type="Pfam" id="PF06808">
    <property type="entry name" value="DctM"/>
    <property type="match status" value="1"/>
</dbReference>
<feature type="transmembrane region" description="Helical" evidence="7">
    <location>
        <begin position="241"/>
        <end position="260"/>
    </location>
</feature>
<dbReference type="InterPro" id="IPR010656">
    <property type="entry name" value="DctM"/>
</dbReference>
<keyword evidence="4 7" id="KW-0812">Transmembrane</keyword>
<sequence>MSAIIMFGSFGLLLLVSVPIGIALALSSIATLLFAQDMSLSFLAQGLITSVDSFPIMAVPFFILAGEIMGKGGLSKRLIKVAESVVGNVAGGFAMTTIITCLFFAAISGSGPATVAAVGGIMIPAMVQIGYSKQFAAGIVAAAGTLGVILPPSIPMIVYGVASGTSVGDLFIAGVLPSILIAALLMVYVYIYAKKKGYSGTGEAFSLKRVIRAFWDAKWALLVPVIILGGIYGGFFTPTEAAVVAVVYGLIAGVFLYKELRLKDLYDVFRNAALTTATIMLIIGAATAFGKIMIIEQMPSRIANGMLSISDNPVILMSLIVIMLLFIGMVMDTTAAIIIFTPLLIPVGVELGFDPVQYGMIIILTLVIGFITPPIGVNLFVASEISSLPIMKISKAIVPSIAVMLVALILVILIPEITLLLLGGK</sequence>
<feature type="transmembrane region" description="Helical" evidence="7">
    <location>
        <begin position="314"/>
        <end position="344"/>
    </location>
</feature>